<sequence length="1042" mass="114332">MAAAGAALFSIREYAARSRARAEGGGWPFGEDAGKLPPMEVRRFRWWDDAAAAAEAAEDEEGEVERRMATKRRKRSVAELFAAVPRVARGRQGCGKGKAAKRKLGGRDNGKGKLVLKASNGKKKKKKAPAGNDVREKEKSNGVKTASISISQLFQHSIRRKTKNSLSKKKGNQDVSVLLDRRSKKGNGKSVLERHKKAIRNSVDSPSICKKQPKARFSPVPDKTNIRCKSSSCKSKHVTFSDGTDSFRWTAHVPEDSTEKSQLVQTSQQPAREGHDHQNTDKSQLVYQQAAVISGAVENTGSLSENGVSAGDYHTVPLTIPKDRTILGNSVHLDHCIETSNSSNRLNSFSMTCLSRKVPCQNFNSVNSHLDGNASLSPDVECLGEQSHMLSQASCTPGNLAAKAISGDRSPLSQPSRSCLYDRSRSTLQERSVTNYHLGKVRPELRRSGKDEVRSINSSTGSHKSAGAQTMDFVSACRNMQFSGDYPGGTPNSAYIFKRHCMGENSSTHPAIPTILTPNTCTDHVNLRPNYHARQIYIVDQPVIHKDPRFTPKTSTAYGIQLPSSERVKIHYYTIPSSKYHCTNKQELSVDKFHSGCIGHNNPQQRLLGMQRPCLSQNSGHNTQHNAETTMRLMGKTVMLGANTIQCRGQNNETPGSSKQTRAEDQFFQGQGTRVNIFPRQFHGGLVDPPSACGISDGERQPCGNTSRFSFVPAAVPSFVRATSSFRTNFHNQQPELGTANKEYVRPAGEGEIGHKQPVIARQVQSSAADMLPSSVHCMHTQTVAPESSLNRRNSIRNMEERPAPYQSSYLMQQSCRTTQRPPTASFTSGYVQNAPGLTTQTKFTALRPLPPSIIPSQVYISDYAPPHGSVTSFPPPAPVPYPVSNHSAPGNAMFEDERMRLTMMGSKPEGLEHARRNCKRPAENDIMFLALPKKPCTAAQKEMVLLPFPEKGLEFSRSRPDSQAPDMPAYLGDKPEADLRLGNRESQATWSVPANAVRPLMLKPGARHVLQPSASGVYQESPWPVHSATPILGPGEQPLIR</sequence>
<evidence type="ECO:0000313" key="2">
    <source>
        <dbReference type="EMBL" id="KAF8719249.1"/>
    </source>
</evidence>
<protein>
    <submittedName>
        <fullName evidence="2">Uncharacterized protein</fullName>
    </submittedName>
</protein>
<dbReference type="OrthoDB" id="678085at2759"/>
<reference evidence="2" key="1">
    <citation type="submission" date="2020-07" db="EMBL/GenBank/DDBJ databases">
        <title>Genome sequence and genetic diversity analysis of an under-domesticated orphan crop, white fonio (Digitaria exilis).</title>
        <authorList>
            <person name="Bennetzen J.L."/>
            <person name="Chen S."/>
            <person name="Ma X."/>
            <person name="Wang X."/>
            <person name="Yssel A.E.J."/>
            <person name="Chaluvadi S.R."/>
            <person name="Johnson M."/>
            <person name="Gangashetty P."/>
            <person name="Hamidou F."/>
            <person name="Sanogo M.D."/>
            <person name="Zwaenepoel A."/>
            <person name="Wallace J."/>
            <person name="Van De Peer Y."/>
            <person name="Van Deynze A."/>
        </authorList>
    </citation>
    <scope>NUCLEOTIDE SEQUENCE</scope>
    <source>
        <tissue evidence="2">Leaves</tissue>
    </source>
</reference>
<dbReference type="EMBL" id="JACEFO010001700">
    <property type="protein sequence ID" value="KAF8719249.1"/>
    <property type="molecule type" value="Genomic_DNA"/>
</dbReference>
<evidence type="ECO:0000313" key="3">
    <source>
        <dbReference type="Proteomes" id="UP000636709"/>
    </source>
</evidence>
<dbReference type="PANTHER" id="PTHR36892:SF1">
    <property type="entry name" value="OS05G0518200 PROTEIN"/>
    <property type="match status" value="1"/>
</dbReference>
<organism evidence="2 3">
    <name type="scientific">Digitaria exilis</name>
    <dbReference type="NCBI Taxonomy" id="1010633"/>
    <lineage>
        <taxon>Eukaryota</taxon>
        <taxon>Viridiplantae</taxon>
        <taxon>Streptophyta</taxon>
        <taxon>Embryophyta</taxon>
        <taxon>Tracheophyta</taxon>
        <taxon>Spermatophyta</taxon>
        <taxon>Magnoliopsida</taxon>
        <taxon>Liliopsida</taxon>
        <taxon>Poales</taxon>
        <taxon>Poaceae</taxon>
        <taxon>PACMAD clade</taxon>
        <taxon>Panicoideae</taxon>
        <taxon>Panicodae</taxon>
        <taxon>Paniceae</taxon>
        <taxon>Anthephorinae</taxon>
        <taxon>Digitaria</taxon>
    </lineage>
</organism>
<gene>
    <name evidence="2" type="ORF">HU200_023944</name>
</gene>
<feature type="region of interest" description="Disordered" evidence="1">
    <location>
        <begin position="203"/>
        <end position="228"/>
    </location>
</feature>
<feature type="region of interest" description="Disordered" evidence="1">
    <location>
        <begin position="445"/>
        <end position="467"/>
    </location>
</feature>
<feature type="compositionally biased region" description="Polar residues" evidence="1">
    <location>
        <begin position="260"/>
        <end position="270"/>
    </location>
</feature>
<dbReference type="AlphaFoldDB" id="A0A835C3Q4"/>
<feature type="region of interest" description="Disordered" evidence="1">
    <location>
        <begin position="253"/>
        <end position="281"/>
    </location>
</feature>
<feature type="compositionally biased region" description="Basic and acidic residues" evidence="1">
    <location>
        <begin position="445"/>
        <end position="454"/>
    </location>
</feature>
<evidence type="ECO:0000256" key="1">
    <source>
        <dbReference type="SAM" id="MobiDB-lite"/>
    </source>
</evidence>
<dbReference type="PANTHER" id="PTHR36892">
    <property type="entry name" value="OS01G0201800 PROTEIN"/>
    <property type="match status" value="1"/>
</dbReference>
<feature type="region of interest" description="Disordered" evidence="1">
    <location>
        <begin position="1018"/>
        <end position="1042"/>
    </location>
</feature>
<keyword evidence="3" id="KW-1185">Reference proteome</keyword>
<feature type="region of interest" description="Disordered" evidence="1">
    <location>
        <begin position="92"/>
        <end position="147"/>
    </location>
</feature>
<accession>A0A835C3Q4</accession>
<dbReference type="Proteomes" id="UP000636709">
    <property type="component" value="Unassembled WGS sequence"/>
</dbReference>
<name>A0A835C3Q4_9POAL</name>
<comment type="caution">
    <text evidence="2">The sequence shown here is derived from an EMBL/GenBank/DDBJ whole genome shotgun (WGS) entry which is preliminary data.</text>
</comment>
<proteinExistence type="predicted"/>